<sequence length="1345" mass="137866">MKSFSNSTAFARSRAYACFFAVLYVFFSVFVSINAIAQVSSATCNTYMPLTVSAFGNLTVTSSQSIVSTDEFSNKSRLTDANLTTPSNFDFILGGSGWIQVKDNNATTTNVFPSGSFAGFAVGNGALSSALGAATITTYLGNTEQESKTTTSLVSGEITAGISKLGFYTTKSYDRIRFTYSGLIAGSVDVYYAIVGNLCAAPSNALACNTPTLLAAPTFPAIINVANTGVSGISVGSVNNAINAVDNDADSYAEIAFLLSVGGNASLSVADSKTNYPAGTYAGFDIQNTSLLQANVLGGLTISTYKDGNTTAEESFSGSNLISLSTSLLSGNTRQKIGFITTKEFDEVKITLTLTGANLGTTRIYGAVFETFCAGPQLVCNVPTHLTGGLGNFPVFVNGPNTGVTGVSVGSVNNTDNAIDTDPATYAEIALLASVAGSGSLSIRDAVTTYPAGTFAGFDINSPALVGASVLGGLRIETYLNGVATGDFFENGTAAGASAPLLSGTGRQVVGFLTKLPFNEVKLKVSQTVGVNVGTTQVFGAVFTRFCIADQLACNTLTSVTNPGSPVFVDGKNTGINSIACVACTVNNPGNVIDSDPANAATIVMAAGVASSGSFAVGNALETFLPTSFAGFDVETSTLLSAGVLSTATITLFNDGLPVQTGTGNALIVGASTALLTGTTRQIVGIVATVNYDEVKITFNQVAGADLGNIKIYGAIFDKLCAGTIACNNSYLLTQPSFPVVINSANTGITGAVCAGCTIANPWNVVSASNSDFSRVTVVANVGATASIAVVNPIDTYPIGTAAGFIIRPVGSIAQVDLLNSITISTYNNGTFQESRTGGGLLNLELLGVLTVTTGTPTTNVSFIASKPFDEIRIEFRALASVINENDVYGAFVDTRTSQGGGALSCNIVKNPDFNVTQINVPVPGNVSTNDKVPAGTTYGPTATAGGSNPAGATFTLNTDGTYTFTATTVGVYTYQVPVCVPDLACTDVPLVITVTDPTKVTNKPVANTDIAAVTGAATSPGSVTINVKANDGPGNTGGVLGDPTPTTPAHGTVSVVAGNVVYTPAAGYYGEDLFTYTVCETPGTNLCATATVYVTVKQPGATNTTYAADDYVSTAAGITATGNVSTNDTDPEGNGHSVTTQSITNAKGVFNLLADGSFTFVPATGVTGPVDFIYTTCDNGSPSACATATLHVLVLAVPDLTPTIQINDLSIAASGGSLDFIVNLYEIQNTSTDLSRTITFRVSKLSAFDITYQNVNTTSNVEGGIVNENENWNFSDTNPNFIIVSSKPSVNIPANGRAKIGFKITRKANVPSNTSQNLTVTIVAESGGEVVFENNIVIRTITAN</sequence>
<evidence type="ECO:0000313" key="1">
    <source>
        <dbReference type="EMBL" id="MBE9465205.1"/>
    </source>
</evidence>
<dbReference type="Proteomes" id="UP000634134">
    <property type="component" value="Unassembled WGS sequence"/>
</dbReference>
<dbReference type="Gene3D" id="2.60.40.3440">
    <property type="match status" value="1"/>
</dbReference>
<proteinExistence type="predicted"/>
<dbReference type="EMBL" id="JACYGY010000001">
    <property type="protein sequence ID" value="MBE9465205.1"/>
    <property type="molecule type" value="Genomic_DNA"/>
</dbReference>
<accession>A0ABR9WIE6</accession>
<keyword evidence="2" id="KW-1185">Reference proteome</keyword>
<reference evidence="2" key="1">
    <citation type="submission" date="2023-07" db="EMBL/GenBank/DDBJ databases">
        <title>Dyadobacter sp. nov 'subterranea' isolated from contaminted grondwater.</title>
        <authorList>
            <person name="Szabo I."/>
            <person name="Al-Omari J."/>
            <person name="Szerdahelyi S.G."/>
            <person name="Rado J."/>
        </authorList>
    </citation>
    <scope>NUCLEOTIDE SEQUENCE [LARGE SCALE GENOMIC DNA]</scope>
    <source>
        <strain evidence="2">UP-52</strain>
    </source>
</reference>
<protein>
    <submittedName>
        <fullName evidence="1">Cadherin-like domain-containing protein</fullName>
    </submittedName>
</protein>
<evidence type="ECO:0000313" key="2">
    <source>
        <dbReference type="Proteomes" id="UP000634134"/>
    </source>
</evidence>
<comment type="caution">
    <text evidence="1">The sequence shown here is derived from an EMBL/GenBank/DDBJ whole genome shotgun (WGS) entry which is preliminary data.</text>
</comment>
<dbReference type="RefSeq" id="WP_194123210.1">
    <property type="nucleotide sequence ID" value="NZ_JACYGY010000001.1"/>
</dbReference>
<name>A0ABR9WIE6_9BACT</name>
<organism evidence="1 2">
    <name type="scientific">Dyadobacter subterraneus</name>
    <dbReference type="NCBI Taxonomy" id="2773304"/>
    <lineage>
        <taxon>Bacteria</taxon>
        <taxon>Pseudomonadati</taxon>
        <taxon>Bacteroidota</taxon>
        <taxon>Cytophagia</taxon>
        <taxon>Cytophagales</taxon>
        <taxon>Spirosomataceae</taxon>
        <taxon>Dyadobacter</taxon>
    </lineage>
</organism>
<gene>
    <name evidence="1" type="ORF">IEE83_25265</name>
</gene>
<dbReference type="Pfam" id="PF17963">
    <property type="entry name" value="Big_9"/>
    <property type="match status" value="2"/>
</dbReference>